<evidence type="ECO:0000313" key="2">
    <source>
        <dbReference type="EMBL" id="MDK9499872.1"/>
    </source>
</evidence>
<feature type="compositionally biased region" description="Pro residues" evidence="1">
    <location>
        <begin position="132"/>
        <end position="143"/>
    </location>
</feature>
<sequence length="299" mass="30640">MSSSDGAHWDPQSQRWEWGPAPARGPEQPATPPPASAQPPTVPSPLPAAPPPTAPGYHEPWPPMPSAPAYVPPPPPPPGGGGQWRTPVLVGLAAAVVGGAAVAAWMLLGAEDGAGGDARPPASPSGQQTTPEPGPSTPGPTSPSPTTRSPSPSTGGGHTVVHNENGFSVAVPKDWEPSTDETGSGSFYRRPGDRSALLQIFRITESSSMGSCTLLQISSDQLKANPGYRQVSIDPTAGSGCELVYEYDSSESNGRRRGMERIVTTPGGGRWALLAAGPAADAATTRANLTAALESFRPD</sequence>
<name>A0ABT7H1V4_9ACTN</name>
<feature type="compositionally biased region" description="Pro residues" evidence="1">
    <location>
        <begin position="29"/>
        <end position="79"/>
    </location>
</feature>
<evidence type="ECO:0000256" key="1">
    <source>
        <dbReference type="SAM" id="MobiDB-lite"/>
    </source>
</evidence>
<keyword evidence="3" id="KW-1185">Reference proteome</keyword>
<organism evidence="2 3">
    <name type="scientific">Streptomyces katrae</name>
    <dbReference type="NCBI Taxonomy" id="68223"/>
    <lineage>
        <taxon>Bacteria</taxon>
        <taxon>Bacillati</taxon>
        <taxon>Actinomycetota</taxon>
        <taxon>Actinomycetes</taxon>
        <taxon>Kitasatosporales</taxon>
        <taxon>Streptomycetaceae</taxon>
        <taxon>Streptomyces</taxon>
    </lineage>
</organism>
<proteinExistence type="predicted"/>
<evidence type="ECO:0008006" key="4">
    <source>
        <dbReference type="Google" id="ProtNLM"/>
    </source>
</evidence>
<accession>A0ABT7H1V4</accession>
<dbReference type="EMBL" id="JASITI010000050">
    <property type="protein sequence ID" value="MDK9499872.1"/>
    <property type="molecule type" value="Genomic_DNA"/>
</dbReference>
<dbReference type="PRINTS" id="PR01217">
    <property type="entry name" value="PRICHEXTENSN"/>
</dbReference>
<protein>
    <recommendedName>
        <fullName evidence="4">Serine/arginine repetitive matrix protein 2</fullName>
    </recommendedName>
</protein>
<feature type="compositionally biased region" description="Polar residues" evidence="1">
    <location>
        <begin position="1"/>
        <end position="15"/>
    </location>
</feature>
<gene>
    <name evidence="2" type="ORF">QEZ40_005490</name>
</gene>
<feature type="region of interest" description="Disordered" evidence="1">
    <location>
        <begin position="111"/>
        <end position="191"/>
    </location>
</feature>
<feature type="compositionally biased region" description="Low complexity" evidence="1">
    <location>
        <begin position="144"/>
        <end position="153"/>
    </location>
</feature>
<evidence type="ECO:0000313" key="3">
    <source>
        <dbReference type="Proteomes" id="UP001223390"/>
    </source>
</evidence>
<feature type="region of interest" description="Disordered" evidence="1">
    <location>
        <begin position="1"/>
        <end position="86"/>
    </location>
</feature>
<dbReference type="Proteomes" id="UP001223390">
    <property type="component" value="Unassembled WGS sequence"/>
</dbReference>
<feature type="compositionally biased region" description="Low complexity" evidence="1">
    <location>
        <begin position="111"/>
        <end position="131"/>
    </location>
</feature>
<dbReference type="RefSeq" id="WP_285345640.1">
    <property type="nucleotide sequence ID" value="NZ_JASITI010000050.1"/>
</dbReference>
<comment type="caution">
    <text evidence="2">The sequence shown here is derived from an EMBL/GenBank/DDBJ whole genome shotgun (WGS) entry which is preliminary data.</text>
</comment>
<reference evidence="2 3" key="1">
    <citation type="submission" date="2023-05" db="EMBL/GenBank/DDBJ databases">
        <title>Sequencing and Assembly of Streptomyces sp. NP73.</title>
        <authorList>
            <person name="Konwar A.N."/>
            <person name="Saikia K."/>
            <person name="Thakur D."/>
        </authorList>
    </citation>
    <scope>NUCLEOTIDE SEQUENCE [LARGE SCALE GENOMIC DNA]</scope>
    <source>
        <strain evidence="2 3">NP73</strain>
    </source>
</reference>